<gene>
    <name evidence="1" type="ORF">E2C01_087304</name>
</gene>
<dbReference type="Proteomes" id="UP000324222">
    <property type="component" value="Unassembled WGS sequence"/>
</dbReference>
<organism evidence="1 2">
    <name type="scientific">Portunus trituberculatus</name>
    <name type="common">Swimming crab</name>
    <name type="synonym">Neptunus trituberculatus</name>
    <dbReference type="NCBI Taxonomy" id="210409"/>
    <lineage>
        <taxon>Eukaryota</taxon>
        <taxon>Metazoa</taxon>
        <taxon>Ecdysozoa</taxon>
        <taxon>Arthropoda</taxon>
        <taxon>Crustacea</taxon>
        <taxon>Multicrustacea</taxon>
        <taxon>Malacostraca</taxon>
        <taxon>Eumalacostraca</taxon>
        <taxon>Eucarida</taxon>
        <taxon>Decapoda</taxon>
        <taxon>Pleocyemata</taxon>
        <taxon>Brachyura</taxon>
        <taxon>Eubrachyura</taxon>
        <taxon>Portunoidea</taxon>
        <taxon>Portunidae</taxon>
        <taxon>Portuninae</taxon>
        <taxon>Portunus</taxon>
    </lineage>
</organism>
<reference evidence="1 2" key="1">
    <citation type="submission" date="2019-05" db="EMBL/GenBank/DDBJ databases">
        <title>Another draft genome of Portunus trituberculatus and its Hox gene families provides insights of decapod evolution.</title>
        <authorList>
            <person name="Jeong J.-H."/>
            <person name="Song I."/>
            <person name="Kim S."/>
            <person name="Choi T."/>
            <person name="Kim D."/>
            <person name="Ryu S."/>
            <person name="Kim W."/>
        </authorList>
    </citation>
    <scope>NUCLEOTIDE SEQUENCE [LARGE SCALE GENOMIC DNA]</scope>
    <source>
        <tissue evidence="1">Muscle</tissue>
    </source>
</reference>
<name>A0A5B7JFT8_PORTR</name>
<keyword evidence="2" id="KW-1185">Reference proteome</keyword>
<proteinExistence type="predicted"/>
<protein>
    <submittedName>
        <fullName evidence="1">Uncharacterized protein</fullName>
    </submittedName>
</protein>
<sequence>MCLGQLSLFLTYCFPSISRVADFAPAEGEPGEHLGIECRVVVTWSFSVVTVPSSPAVLFP</sequence>
<dbReference type="EMBL" id="VSRR010090520">
    <property type="protein sequence ID" value="MPC92227.1"/>
    <property type="molecule type" value="Genomic_DNA"/>
</dbReference>
<comment type="caution">
    <text evidence="1">The sequence shown here is derived from an EMBL/GenBank/DDBJ whole genome shotgun (WGS) entry which is preliminary data.</text>
</comment>
<dbReference type="AlphaFoldDB" id="A0A5B7JFT8"/>
<accession>A0A5B7JFT8</accession>
<evidence type="ECO:0000313" key="1">
    <source>
        <dbReference type="EMBL" id="MPC92227.1"/>
    </source>
</evidence>
<evidence type="ECO:0000313" key="2">
    <source>
        <dbReference type="Proteomes" id="UP000324222"/>
    </source>
</evidence>